<feature type="compositionally biased region" description="Low complexity" evidence="1">
    <location>
        <begin position="28"/>
        <end position="40"/>
    </location>
</feature>
<gene>
    <name evidence="4" type="ORF">SAMN04488116_1198</name>
</gene>
<evidence type="ECO:0000313" key="5">
    <source>
        <dbReference type="Proteomes" id="UP000184532"/>
    </source>
</evidence>
<sequence length="255" mass="28229">MKKRLLLFLAFPVLLFAISSCSENQSEESLLNNSKNSVESDNSSDEGGEGKNRETTNLHYLALGDSYTLGTGVSEEDSFPKQLNTSLEAQLNTKINLELLAANGWRTDNLLNQLPDLNRETYDLVTLLIGVNNQFQGLDDSQFTSEFSELLDNAIALTNNQSERVVVISIPDYTYSPFGRIYASEEVSAQIDRWNDFAASYSEQTGSHFIDVTDISRRGLENPELIASDALHLSGLAYSQLVGRILPVAYAELSN</sequence>
<protein>
    <submittedName>
        <fullName evidence="4">Lysophospholipase L1</fullName>
    </submittedName>
</protein>
<feature type="chain" id="PRO_5012138267" evidence="2">
    <location>
        <begin position="23"/>
        <end position="255"/>
    </location>
</feature>
<dbReference type="CDD" id="cd01832">
    <property type="entry name" value="SGNH_hydrolase_like_1"/>
    <property type="match status" value="1"/>
</dbReference>
<feature type="region of interest" description="Disordered" evidence="1">
    <location>
        <begin position="28"/>
        <end position="55"/>
    </location>
</feature>
<organism evidence="4 5">
    <name type="scientific">Flagellimonas flava</name>
    <dbReference type="NCBI Taxonomy" id="570519"/>
    <lineage>
        <taxon>Bacteria</taxon>
        <taxon>Pseudomonadati</taxon>
        <taxon>Bacteroidota</taxon>
        <taxon>Flavobacteriia</taxon>
        <taxon>Flavobacteriales</taxon>
        <taxon>Flavobacteriaceae</taxon>
        <taxon>Flagellimonas</taxon>
    </lineage>
</organism>
<dbReference type="SUPFAM" id="SSF52266">
    <property type="entry name" value="SGNH hydrolase"/>
    <property type="match status" value="1"/>
</dbReference>
<dbReference type="Gene3D" id="3.40.50.1110">
    <property type="entry name" value="SGNH hydrolase"/>
    <property type="match status" value="1"/>
</dbReference>
<accession>A0A1M5JT33</accession>
<dbReference type="OrthoDB" id="158267at2"/>
<dbReference type="STRING" id="570519.SAMN04488116_1198"/>
<dbReference type="RefSeq" id="WP_084732565.1">
    <property type="nucleotide sequence ID" value="NZ_FQWL01000002.1"/>
</dbReference>
<evidence type="ECO:0000256" key="1">
    <source>
        <dbReference type="SAM" id="MobiDB-lite"/>
    </source>
</evidence>
<dbReference type="AlphaFoldDB" id="A0A1M5JT33"/>
<proteinExistence type="predicted"/>
<evidence type="ECO:0000256" key="2">
    <source>
        <dbReference type="SAM" id="SignalP"/>
    </source>
</evidence>
<dbReference type="PROSITE" id="PS51257">
    <property type="entry name" value="PROKAR_LIPOPROTEIN"/>
    <property type="match status" value="1"/>
</dbReference>
<dbReference type="InterPro" id="IPR036514">
    <property type="entry name" value="SGNH_hydro_sf"/>
</dbReference>
<keyword evidence="2" id="KW-0732">Signal</keyword>
<evidence type="ECO:0000313" key="4">
    <source>
        <dbReference type="EMBL" id="SHG43565.1"/>
    </source>
</evidence>
<dbReference type="InterPro" id="IPR013830">
    <property type="entry name" value="SGNH_hydro"/>
</dbReference>
<evidence type="ECO:0000259" key="3">
    <source>
        <dbReference type="Pfam" id="PF13472"/>
    </source>
</evidence>
<dbReference type="EMBL" id="FQWL01000002">
    <property type="protein sequence ID" value="SHG43565.1"/>
    <property type="molecule type" value="Genomic_DNA"/>
</dbReference>
<name>A0A1M5JT33_9FLAO</name>
<dbReference type="Pfam" id="PF13472">
    <property type="entry name" value="Lipase_GDSL_2"/>
    <property type="match status" value="1"/>
</dbReference>
<reference evidence="5" key="1">
    <citation type="submission" date="2016-11" db="EMBL/GenBank/DDBJ databases">
        <authorList>
            <person name="Varghese N."/>
            <person name="Submissions S."/>
        </authorList>
    </citation>
    <scope>NUCLEOTIDE SEQUENCE [LARGE SCALE GENOMIC DNA]</scope>
    <source>
        <strain evidence="5">DSM 22638</strain>
    </source>
</reference>
<dbReference type="GO" id="GO:0016788">
    <property type="term" value="F:hydrolase activity, acting on ester bonds"/>
    <property type="evidence" value="ECO:0007669"/>
    <property type="project" value="UniProtKB-ARBA"/>
</dbReference>
<feature type="domain" description="SGNH hydrolase-type esterase" evidence="3">
    <location>
        <begin position="62"/>
        <end position="238"/>
    </location>
</feature>
<dbReference type="Proteomes" id="UP000184532">
    <property type="component" value="Unassembled WGS sequence"/>
</dbReference>
<feature type="signal peptide" evidence="2">
    <location>
        <begin position="1"/>
        <end position="22"/>
    </location>
</feature>
<keyword evidence="5" id="KW-1185">Reference proteome</keyword>